<organism evidence="1 2">
    <name type="scientific">Coemansia aciculifera</name>
    <dbReference type="NCBI Taxonomy" id="417176"/>
    <lineage>
        <taxon>Eukaryota</taxon>
        <taxon>Fungi</taxon>
        <taxon>Fungi incertae sedis</taxon>
        <taxon>Zoopagomycota</taxon>
        <taxon>Kickxellomycotina</taxon>
        <taxon>Kickxellomycetes</taxon>
        <taxon>Kickxellales</taxon>
        <taxon>Kickxellaceae</taxon>
        <taxon>Coemansia</taxon>
    </lineage>
</organism>
<dbReference type="EMBL" id="JANBVB010000369">
    <property type="protein sequence ID" value="KAJ2894768.1"/>
    <property type="molecule type" value="Genomic_DNA"/>
</dbReference>
<evidence type="ECO:0000313" key="1">
    <source>
        <dbReference type="EMBL" id="KAJ2894768.1"/>
    </source>
</evidence>
<keyword evidence="2" id="KW-1185">Reference proteome</keyword>
<protein>
    <submittedName>
        <fullName evidence="1">Uncharacterized protein</fullName>
    </submittedName>
</protein>
<feature type="non-terminal residue" evidence="1">
    <location>
        <position position="279"/>
    </location>
</feature>
<dbReference type="Proteomes" id="UP001139981">
    <property type="component" value="Unassembled WGS sequence"/>
</dbReference>
<comment type="caution">
    <text evidence="1">The sequence shown here is derived from an EMBL/GenBank/DDBJ whole genome shotgun (WGS) entry which is preliminary data.</text>
</comment>
<name>A0ACC1M461_9FUNG</name>
<gene>
    <name evidence="1" type="ORF">IWW38_002476</name>
</gene>
<proteinExistence type="predicted"/>
<sequence>MIAKFAVLTALAVVSAAARSKRPAALDPGPLQQLKCRTAPKETAFLARSYGDQDVVELQCQVTGGLTTGRTAEWLRTGDDCYVPAYYVNIDDVSRELLPDCTAIDSARPCILPNRSGFDLLERVEGFLDRPRGDIIAGLPYVGFGHQCMTAKCDMEPDFVASFPMSRNQASVVLWHDVRNATKCLSQMLKVGGPPRAASSVVLTDNMWSALVSWTFSVGCDLAAQSQLIKRLRHGESPMVVAATELPKWTVIHGKPVSDLASRRDAELSLFRTQSSRMA</sequence>
<reference evidence="1" key="1">
    <citation type="submission" date="2022-07" db="EMBL/GenBank/DDBJ databases">
        <title>Phylogenomic reconstructions and comparative analyses of Kickxellomycotina fungi.</title>
        <authorList>
            <person name="Reynolds N.K."/>
            <person name="Stajich J.E."/>
            <person name="Barry K."/>
            <person name="Grigoriev I.V."/>
            <person name="Crous P."/>
            <person name="Smith M.E."/>
        </authorList>
    </citation>
    <scope>NUCLEOTIDE SEQUENCE</scope>
    <source>
        <strain evidence="1">CBS 190363</strain>
    </source>
</reference>
<accession>A0ACC1M461</accession>
<evidence type="ECO:0000313" key="2">
    <source>
        <dbReference type="Proteomes" id="UP001139981"/>
    </source>
</evidence>